<evidence type="ECO:0000259" key="4">
    <source>
        <dbReference type="Pfam" id="PF16077"/>
    </source>
</evidence>
<keyword evidence="6" id="KW-1185">Reference proteome</keyword>
<dbReference type="OrthoDB" id="6359065at2759"/>
<feature type="non-terminal residue" evidence="5">
    <location>
        <position position="1"/>
    </location>
</feature>
<dbReference type="InterPro" id="IPR029034">
    <property type="entry name" value="Cystine-knot_cytokine"/>
</dbReference>
<evidence type="ECO:0000313" key="6">
    <source>
        <dbReference type="Proteomes" id="UP000076502"/>
    </source>
</evidence>
<dbReference type="EMBL" id="KQ434826">
    <property type="protein sequence ID" value="KZC07439.1"/>
    <property type="molecule type" value="Genomic_DNA"/>
</dbReference>
<dbReference type="FunFam" id="2.10.90.10:FF:000056">
    <property type="entry name" value="Protein spaetzle"/>
    <property type="match status" value="1"/>
</dbReference>
<dbReference type="GO" id="GO:0021556">
    <property type="term" value="P:central nervous system formation"/>
    <property type="evidence" value="ECO:0007669"/>
    <property type="project" value="TreeGrafter"/>
</dbReference>
<dbReference type="STRING" id="178035.A0A154P685"/>
<reference evidence="5 6" key="1">
    <citation type="submission" date="2015-07" db="EMBL/GenBank/DDBJ databases">
        <title>The genome of Dufourea novaeangliae.</title>
        <authorList>
            <person name="Pan H."/>
            <person name="Kapheim K."/>
        </authorList>
    </citation>
    <scope>NUCLEOTIDE SEQUENCE [LARGE SCALE GENOMIC DNA]</scope>
    <source>
        <strain evidence="5">0120121106</strain>
        <tissue evidence="5">Whole body</tissue>
    </source>
</reference>
<dbReference type="SUPFAM" id="SSF57501">
    <property type="entry name" value="Cystine-knot cytokines"/>
    <property type="match status" value="1"/>
</dbReference>
<evidence type="ECO:0000256" key="1">
    <source>
        <dbReference type="ARBA" id="ARBA00022729"/>
    </source>
</evidence>
<evidence type="ECO:0000256" key="3">
    <source>
        <dbReference type="ARBA" id="ARBA00023180"/>
    </source>
</evidence>
<evidence type="ECO:0000313" key="5">
    <source>
        <dbReference type="EMBL" id="KZC07439.1"/>
    </source>
</evidence>
<dbReference type="PANTHER" id="PTHR23199">
    <property type="entry name" value="NEUROTROPHIN 1-RELATED"/>
    <property type="match status" value="1"/>
</dbReference>
<dbReference type="InterPro" id="IPR032104">
    <property type="entry name" value="Spaetzle"/>
</dbReference>
<dbReference type="GO" id="GO:0005615">
    <property type="term" value="C:extracellular space"/>
    <property type="evidence" value="ECO:0007669"/>
    <property type="project" value="UniProtKB-ARBA"/>
</dbReference>
<dbReference type="Proteomes" id="UP000076502">
    <property type="component" value="Unassembled WGS sequence"/>
</dbReference>
<keyword evidence="3" id="KW-0325">Glycoprotein</keyword>
<dbReference type="GO" id="GO:0008083">
    <property type="term" value="F:growth factor activity"/>
    <property type="evidence" value="ECO:0007669"/>
    <property type="project" value="TreeGrafter"/>
</dbReference>
<dbReference type="Gene3D" id="2.10.90.10">
    <property type="entry name" value="Cystine-knot cytokines"/>
    <property type="match status" value="1"/>
</dbReference>
<keyword evidence="1" id="KW-0732">Signal</keyword>
<organism evidence="5 6">
    <name type="scientific">Dufourea novaeangliae</name>
    <name type="common">Sweat bee</name>
    <dbReference type="NCBI Taxonomy" id="178035"/>
    <lineage>
        <taxon>Eukaryota</taxon>
        <taxon>Metazoa</taxon>
        <taxon>Ecdysozoa</taxon>
        <taxon>Arthropoda</taxon>
        <taxon>Hexapoda</taxon>
        <taxon>Insecta</taxon>
        <taxon>Pterygota</taxon>
        <taxon>Neoptera</taxon>
        <taxon>Endopterygota</taxon>
        <taxon>Hymenoptera</taxon>
        <taxon>Apocrita</taxon>
        <taxon>Aculeata</taxon>
        <taxon>Apoidea</taxon>
        <taxon>Anthophila</taxon>
        <taxon>Halictidae</taxon>
        <taxon>Rophitinae</taxon>
        <taxon>Dufourea</taxon>
    </lineage>
</organism>
<feature type="non-terminal residue" evidence="5">
    <location>
        <position position="161"/>
    </location>
</feature>
<feature type="domain" description="Spaetzle" evidence="4">
    <location>
        <begin position="66"/>
        <end position="159"/>
    </location>
</feature>
<dbReference type="GO" id="GO:0045087">
    <property type="term" value="P:innate immune response"/>
    <property type="evidence" value="ECO:0007669"/>
    <property type="project" value="TreeGrafter"/>
</dbReference>
<dbReference type="Pfam" id="PF16077">
    <property type="entry name" value="Spaetzle"/>
    <property type="match status" value="1"/>
</dbReference>
<dbReference type="GO" id="GO:0005121">
    <property type="term" value="F:Toll binding"/>
    <property type="evidence" value="ECO:0007669"/>
    <property type="project" value="TreeGrafter"/>
</dbReference>
<proteinExistence type="predicted"/>
<sequence>DGKIVFPEDFDRVPVCKGSTYCEKVDSYPENIVTNAIQQNESLRYLAGVDVVSDIAQRIDVMDDVPLCVSSEQVIFPQTAENKDNQWKYIANQENFKQGVRIEKCNKENTRCSVIGGPGEGYKTSCRQKYVYRQLAAVLSDGTVIPDTFKFPSSCCCHVTF</sequence>
<dbReference type="PANTHER" id="PTHR23199:SF12">
    <property type="entry name" value="NEUROTROPHIN 1-RELATED"/>
    <property type="match status" value="1"/>
</dbReference>
<name>A0A154P685_DUFNO</name>
<keyword evidence="2" id="KW-1015">Disulfide bond</keyword>
<protein>
    <submittedName>
        <fullName evidence="5">Protein spaetzle</fullName>
    </submittedName>
</protein>
<gene>
    <name evidence="5" type="ORF">WN55_09431</name>
</gene>
<evidence type="ECO:0000256" key="2">
    <source>
        <dbReference type="ARBA" id="ARBA00023157"/>
    </source>
</evidence>
<dbReference type="AlphaFoldDB" id="A0A154P685"/>
<accession>A0A154P685</accession>
<dbReference type="InterPro" id="IPR052444">
    <property type="entry name" value="Spz/Toll_ligand-like"/>
</dbReference>